<dbReference type="PANTHER" id="PTHR38422">
    <property type="entry name" value="SOMETHING ABOUT SILENCING PROTEIN 4"/>
    <property type="match status" value="1"/>
</dbReference>
<feature type="region of interest" description="Disordered" evidence="1">
    <location>
        <begin position="230"/>
        <end position="252"/>
    </location>
</feature>
<evidence type="ECO:0000313" key="3">
    <source>
        <dbReference type="EMBL" id="KAK4550042.1"/>
    </source>
</evidence>
<dbReference type="InterPro" id="IPR029184">
    <property type="entry name" value="Sas4_dom"/>
</dbReference>
<feature type="region of interest" description="Disordered" evidence="1">
    <location>
        <begin position="423"/>
        <end position="472"/>
    </location>
</feature>
<evidence type="ECO:0000259" key="2">
    <source>
        <dbReference type="Pfam" id="PF15460"/>
    </source>
</evidence>
<dbReference type="Proteomes" id="UP001324427">
    <property type="component" value="Unassembled WGS sequence"/>
</dbReference>
<feature type="region of interest" description="Disordered" evidence="1">
    <location>
        <begin position="524"/>
        <end position="555"/>
    </location>
</feature>
<sequence length="555" mass="61406">MSSRPSRAPRSTGGQFANKSKHVTGAKPRPTHTTATAPAPLHKDSTIPNSDSDAFDDDGPPAKKRKLSIRHKQTTLDTHFAVAQSGGPVGDVSVKPPTKITVAQPHGQLLETLNGVRTPLDINEDELSRRASPAAARRSLERVPQPTKAEEKKKVEEKRTLRSQDDGPRLKSELATYFPEYEEIVFGVEQEEDFITLETAIYVTDDAARQQAGSAQLSPQKGRVTLVHRRNGSTNGTAAPATPQRSSTQQQYNGCSPLDLDMFARNIPDHPDDPLDDAHFFKSHRRAERKEKQLRNIERERAMHEKVQLERLLDGLQGHDWLKVLGITGITDGEAKKYEPKRDYFISEVQSLVDKFKQWKEQERKQRLDKDLAAAAAREAESEERETEEGSEEPPSSELNASASRQLLQETNNAVRSGFKIRLSKKGAGHNTPTSTPNTTPAPQHNHHTLHRPPQPPSQPPTYHPRSPDVPMTSFFAKRHLRDAALGKARHGRSSMLAFGQPIPEMALREFALPAEYVTEETLRANARERRRRKRAGVAEAAEAAEGGGGGAGGG</sequence>
<gene>
    <name evidence="3" type="ORF">LTR36_003009</name>
</gene>
<dbReference type="Pfam" id="PF15460">
    <property type="entry name" value="SAS4"/>
    <property type="match status" value="1"/>
</dbReference>
<organism evidence="3 4">
    <name type="scientific">Oleoguttula mirabilis</name>
    <dbReference type="NCBI Taxonomy" id="1507867"/>
    <lineage>
        <taxon>Eukaryota</taxon>
        <taxon>Fungi</taxon>
        <taxon>Dikarya</taxon>
        <taxon>Ascomycota</taxon>
        <taxon>Pezizomycotina</taxon>
        <taxon>Dothideomycetes</taxon>
        <taxon>Dothideomycetidae</taxon>
        <taxon>Mycosphaerellales</taxon>
        <taxon>Teratosphaeriaceae</taxon>
        <taxon>Oleoguttula</taxon>
    </lineage>
</organism>
<comment type="caution">
    <text evidence="3">The sequence shown here is derived from an EMBL/GenBank/DDBJ whole genome shotgun (WGS) entry which is preliminary data.</text>
</comment>
<evidence type="ECO:0000313" key="4">
    <source>
        <dbReference type="Proteomes" id="UP001324427"/>
    </source>
</evidence>
<feature type="compositionally biased region" description="Low complexity" evidence="1">
    <location>
        <begin position="431"/>
        <end position="443"/>
    </location>
</feature>
<feature type="compositionally biased region" description="Basic residues" evidence="1">
    <location>
        <begin position="62"/>
        <end position="73"/>
    </location>
</feature>
<dbReference type="GO" id="GO:0033255">
    <property type="term" value="C:SAS acetyltransferase complex"/>
    <property type="evidence" value="ECO:0007669"/>
    <property type="project" value="InterPro"/>
</dbReference>
<dbReference type="EMBL" id="JAVFHQ010000002">
    <property type="protein sequence ID" value="KAK4550042.1"/>
    <property type="molecule type" value="Genomic_DNA"/>
</dbReference>
<feature type="compositionally biased region" description="Pro residues" evidence="1">
    <location>
        <begin position="453"/>
        <end position="463"/>
    </location>
</feature>
<dbReference type="PANTHER" id="PTHR38422:SF1">
    <property type="entry name" value="SOMETHING ABOUT SILENCING PROTEIN 4"/>
    <property type="match status" value="1"/>
</dbReference>
<accession>A0AAV9JWA8</accession>
<feature type="compositionally biased region" description="Polar residues" evidence="1">
    <location>
        <begin position="232"/>
        <end position="252"/>
    </location>
</feature>
<proteinExistence type="predicted"/>
<dbReference type="GO" id="GO:0004402">
    <property type="term" value="F:histone acetyltransferase activity"/>
    <property type="evidence" value="ECO:0007669"/>
    <property type="project" value="TreeGrafter"/>
</dbReference>
<feature type="region of interest" description="Disordered" evidence="1">
    <location>
        <begin position="1"/>
        <end position="171"/>
    </location>
</feature>
<feature type="compositionally biased region" description="Basic and acidic residues" evidence="1">
    <location>
        <begin position="363"/>
        <end position="372"/>
    </location>
</feature>
<keyword evidence="4" id="KW-1185">Reference proteome</keyword>
<feature type="compositionally biased region" description="Acidic residues" evidence="1">
    <location>
        <begin position="381"/>
        <end position="392"/>
    </location>
</feature>
<name>A0AAV9JWA8_9PEZI</name>
<evidence type="ECO:0000256" key="1">
    <source>
        <dbReference type="SAM" id="MobiDB-lite"/>
    </source>
</evidence>
<feature type="domain" description="Something about silencing protein 4" evidence="2">
    <location>
        <begin position="273"/>
        <end position="367"/>
    </location>
</feature>
<dbReference type="AlphaFoldDB" id="A0AAV9JWA8"/>
<feature type="compositionally biased region" description="Basic and acidic residues" evidence="1">
    <location>
        <begin position="148"/>
        <end position="171"/>
    </location>
</feature>
<reference evidence="3 4" key="1">
    <citation type="submission" date="2021-11" db="EMBL/GenBank/DDBJ databases">
        <title>Black yeast isolated from Biological Soil Crust.</title>
        <authorList>
            <person name="Kurbessoian T."/>
        </authorList>
    </citation>
    <scope>NUCLEOTIDE SEQUENCE [LARGE SCALE GENOMIC DNA]</scope>
    <source>
        <strain evidence="3 4">CCFEE 5522</strain>
    </source>
</reference>
<protein>
    <recommendedName>
        <fullName evidence="2">Something about silencing protein 4 domain-containing protein</fullName>
    </recommendedName>
</protein>
<feature type="compositionally biased region" description="Gly residues" evidence="1">
    <location>
        <begin position="546"/>
        <end position="555"/>
    </location>
</feature>
<feature type="compositionally biased region" description="Low complexity" evidence="1">
    <location>
        <begin position="26"/>
        <end position="40"/>
    </location>
</feature>
<dbReference type="InterPro" id="IPR038988">
    <property type="entry name" value="Sas4"/>
</dbReference>
<feature type="region of interest" description="Disordered" evidence="1">
    <location>
        <begin position="363"/>
        <end position="402"/>
    </location>
</feature>